<organism evidence="1 2">
    <name type="scientific">Acetobacter persici</name>
    <dbReference type="NCBI Taxonomy" id="1076596"/>
    <lineage>
        <taxon>Bacteria</taxon>
        <taxon>Pseudomonadati</taxon>
        <taxon>Pseudomonadota</taxon>
        <taxon>Alphaproteobacteria</taxon>
        <taxon>Acetobacterales</taxon>
        <taxon>Acetobacteraceae</taxon>
        <taxon>Acetobacter</taxon>
    </lineage>
</organism>
<keyword evidence="1" id="KW-0614">Plasmid</keyword>
<dbReference type="EMBL" id="CP014688">
    <property type="protein sequence ID" value="AQT06309.1"/>
    <property type="molecule type" value="Genomic_DNA"/>
</dbReference>
<name>A0A1U9LIX5_9PROT</name>
<geneLocation type="plasmid" evidence="2">
    <name>pac1084_1</name>
</geneLocation>
<dbReference type="Proteomes" id="UP000189055">
    <property type="component" value="Plasmid pAC1084_1"/>
</dbReference>
<reference evidence="1 2" key="1">
    <citation type="submission" date="2016-03" db="EMBL/GenBank/DDBJ databases">
        <title>Acetic acid bacteria sequencing.</title>
        <authorList>
            <person name="Brandt J."/>
            <person name="Jakob F."/>
            <person name="Vogel R.F."/>
        </authorList>
    </citation>
    <scope>NUCLEOTIDE SEQUENCE [LARGE SCALE GENOMIC DNA]</scope>
    <source>
        <strain evidence="1 2">TMW2.1084</strain>
        <plasmid evidence="2">pac1084_1</plasmid>
    </source>
</reference>
<evidence type="ECO:0000313" key="1">
    <source>
        <dbReference type="EMBL" id="AQT06309.1"/>
    </source>
</evidence>
<protein>
    <submittedName>
        <fullName evidence="1">Uncharacterized protein</fullName>
    </submittedName>
</protein>
<proteinExistence type="predicted"/>
<gene>
    <name evidence="1" type="ORF">A0U91_14895</name>
</gene>
<evidence type="ECO:0000313" key="2">
    <source>
        <dbReference type="Proteomes" id="UP000189055"/>
    </source>
</evidence>
<dbReference type="AlphaFoldDB" id="A0A1U9LIX5"/>
<accession>A0A1U9LIX5</accession>
<sequence>MRDEGAPFYAITLLSSNELLIRTGLEDFIQERRVGCQTVLAETTANWHLFRYDLLEKLRGNGFLQHLGVDTYFGGQAEGQFYRAEIFEIIAKAYTDFFPSDLPPGFEAEEIIPPTVIASLAAQGANISAPITLCDYCHNLQITSDLIMKIRGGRGVIYALKFRGMLASPHVGWSSFDNIFSVKRVPREECELRTFIRDLGVAGSEGHEA</sequence>
<dbReference type="KEGG" id="aper:A0U91_14895"/>